<keyword evidence="8" id="KW-1185">Reference proteome</keyword>
<dbReference type="CDD" id="cd00047">
    <property type="entry name" value="PTPc"/>
    <property type="match status" value="1"/>
</dbReference>
<dbReference type="PROSITE" id="PS50056">
    <property type="entry name" value="TYR_PHOSPHATASE_2"/>
    <property type="match status" value="1"/>
</dbReference>
<dbReference type="InterPro" id="IPR050348">
    <property type="entry name" value="Protein-Tyr_Phosphatase"/>
</dbReference>
<dbReference type="Gene3D" id="3.90.190.10">
    <property type="entry name" value="Protein tyrosine phosphatase superfamily"/>
    <property type="match status" value="1"/>
</dbReference>
<evidence type="ECO:0000256" key="1">
    <source>
        <dbReference type="ARBA" id="ARBA00013064"/>
    </source>
</evidence>
<evidence type="ECO:0000313" key="7">
    <source>
        <dbReference type="EMBL" id="VDL66717.1"/>
    </source>
</evidence>
<dbReference type="GO" id="GO:0004725">
    <property type="term" value="F:protein tyrosine phosphatase activity"/>
    <property type="evidence" value="ECO:0007669"/>
    <property type="project" value="UniProtKB-EC"/>
</dbReference>
<name>A0A0N4XKS5_NIPBR</name>
<evidence type="ECO:0000313" key="9">
    <source>
        <dbReference type="WBParaSite" id="NBR_0000312701-mRNA-1"/>
    </source>
</evidence>
<dbReference type="PANTHER" id="PTHR19134">
    <property type="entry name" value="RECEPTOR-TYPE TYROSINE-PROTEIN PHOSPHATASE"/>
    <property type="match status" value="1"/>
</dbReference>
<dbReference type="InterPro" id="IPR000387">
    <property type="entry name" value="Tyr_Pase_dom"/>
</dbReference>
<dbReference type="OMA" id="REQRAYM"/>
<dbReference type="WBParaSite" id="NBR_0000312701-mRNA-1">
    <property type="protein sequence ID" value="NBR_0000312701-mRNA-1"/>
    <property type="gene ID" value="NBR_0000312701"/>
</dbReference>
<dbReference type="PROSITE" id="PS00383">
    <property type="entry name" value="TYR_PHOSPHATASE_1"/>
    <property type="match status" value="1"/>
</dbReference>
<organism evidence="9">
    <name type="scientific">Nippostrongylus brasiliensis</name>
    <name type="common">Rat hookworm</name>
    <dbReference type="NCBI Taxonomy" id="27835"/>
    <lineage>
        <taxon>Eukaryota</taxon>
        <taxon>Metazoa</taxon>
        <taxon>Ecdysozoa</taxon>
        <taxon>Nematoda</taxon>
        <taxon>Chromadorea</taxon>
        <taxon>Rhabditida</taxon>
        <taxon>Rhabditina</taxon>
        <taxon>Rhabditomorpha</taxon>
        <taxon>Strongyloidea</taxon>
        <taxon>Heligmosomidae</taxon>
        <taxon>Nippostrongylus</taxon>
    </lineage>
</organism>
<feature type="domain" description="Tyrosine-protein phosphatase" evidence="5">
    <location>
        <begin position="1"/>
        <end position="236"/>
    </location>
</feature>
<dbReference type="PANTHER" id="PTHR19134:SF543">
    <property type="entry name" value="PROTEIN-TYROSINE-PHOSPHATASE"/>
    <property type="match status" value="1"/>
</dbReference>
<evidence type="ECO:0000259" key="5">
    <source>
        <dbReference type="PROSITE" id="PS50055"/>
    </source>
</evidence>
<dbReference type="PROSITE" id="PS50055">
    <property type="entry name" value="TYR_PHOSPHATASE_PTP"/>
    <property type="match status" value="1"/>
</dbReference>
<dbReference type="Pfam" id="PF00102">
    <property type="entry name" value="Y_phosphatase"/>
    <property type="match status" value="1"/>
</dbReference>
<dbReference type="PRINTS" id="PR00700">
    <property type="entry name" value="PRTYPHPHTASE"/>
</dbReference>
<proteinExistence type="predicted"/>
<keyword evidence="2" id="KW-0378">Hydrolase</keyword>
<dbReference type="SMART" id="SM00404">
    <property type="entry name" value="PTPc_motif"/>
    <property type="match status" value="1"/>
</dbReference>
<evidence type="ECO:0000259" key="6">
    <source>
        <dbReference type="PROSITE" id="PS50056"/>
    </source>
</evidence>
<reference evidence="9" key="1">
    <citation type="submission" date="2017-02" db="UniProtKB">
        <authorList>
            <consortium name="WormBaseParasite"/>
        </authorList>
    </citation>
    <scope>IDENTIFICATION</scope>
</reference>
<dbReference type="FunFam" id="3.90.190.10:FF:000102">
    <property type="entry name" value="Receptor-type tyrosine-protein phosphatase"/>
    <property type="match status" value="1"/>
</dbReference>
<evidence type="ECO:0000256" key="3">
    <source>
        <dbReference type="ARBA" id="ARBA00022912"/>
    </source>
</evidence>
<dbReference type="Proteomes" id="UP000271162">
    <property type="component" value="Unassembled WGS sequence"/>
</dbReference>
<dbReference type="SUPFAM" id="SSF52799">
    <property type="entry name" value="(Phosphotyrosine protein) phosphatases II"/>
    <property type="match status" value="1"/>
</dbReference>
<dbReference type="STRING" id="27835.A0A0N4XKS5"/>
<dbReference type="InterPro" id="IPR003595">
    <property type="entry name" value="Tyr_Pase_cat"/>
</dbReference>
<accession>A0A0N4XKS5</accession>
<dbReference type="AlphaFoldDB" id="A0A0N4XKS5"/>
<dbReference type="EC" id="3.1.3.48" evidence="1"/>
<sequence>MRNRYRDILPYDRNRVVLSQTEDNPDGYINASFVTLTRGRTRFIAAQAPLPTTLEEWWKMVDEQKVYLIVMLCKLVEMNKVKCERYWPEEIGQNLLFGHYEISLDGVDTFVDDEYLLRRLRMTNQKSGESRVIHQLHYKEWPDHGCPSGESQLINMIEKMAELHGTSESPVLVHCSAGVGRTGTIISVNYIREMIASGELETLDLFELVMTLRRQRASMVQTQDQYHFVHKCVAYYCRRHLGLPQPEPVKDDLSYFQNIYLEKTS</sequence>
<keyword evidence="3" id="KW-0904">Protein phosphatase</keyword>
<evidence type="ECO:0000256" key="4">
    <source>
        <dbReference type="ARBA" id="ARBA00051722"/>
    </source>
</evidence>
<comment type="catalytic activity">
    <reaction evidence="4">
        <text>O-phospho-L-tyrosyl-[protein] + H2O = L-tyrosyl-[protein] + phosphate</text>
        <dbReference type="Rhea" id="RHEA:10684"/>
        <dbReference type="Rhea" id="RHEA-COMP:10136"/>
        <dbReference type="Rhea" id="RHEA-COMP:20101"/>
        <dbReference type="ChEBI" id="CHEBI:15377"/>
        <dbReference type="ChEBI" id="CHEBI:43474"/>
        <dbReference type="ChEBI" id="CHEBI:46858"/>
        <dbReference type="ChEBI" id="CHEBI:61978"/>
        <dbReference type="EC" id="3.1.3.48"/>
    </reaction>
</comment>
<reference evidence="7 8" key="2">
    <citation type="submission" date="2018-11" db="EMBL/GenBank/DDBJ databases">
        <authorList>
            <consortium name="Pathogen Informatics"/>
        </authorList>
    </citation>
    <scope>NUCLEOTIDE SEQUENCE [LARGE SCALE GENOMIC DNA]</scope>
</reference>
<dbReference type="InterPro" id="IPR029021">
    <property type="entry name" value="Prot-tyrosine_phosphatase-like"/>
</dbReference>
<dbReference type="InterPro" id="IPR000242">
    <property type="entry name" value="PTP_cat"/>
</dbReference>
<dbReference type="GO" id="GO:0045202">
    <property type="term" value="C:synapse"/>
    <property type="evidence" value="ECO:0007669"/>
    <property type="project" value="UniProtKB-ARBA"/>
</dbReference>
<protein>
    <recommendedName>
        <fullName evidence="1">protein-tyrosine-phosphatase</fullName>
        <ecNumber evidence="1">3.1.3.48</ecNumber>
    </recommendedName>
</protein>
<dbReference type="SMART" id="SM00194">
    <property type="entry name" value="PTPc"/>
    <property type="match status" value="1"/>
</dbReference>
<dbReference type="InterPro" id="IPR016130">
    <property type="entry name" value="Tyr_Pase_AS"/>
</dbReference>
<feature type="domain" description="Tyrosine specific protein phosphatases" evidence="6">
    <location>
        <begin position="151"/>
        <end position="227"/>
    </location>
</feature>
<evidence type="ECO:0000313" key="8">
    <source>
        <dbReference type="Proteomes" id="UP000271162"/>
    </source>
</evidence>
<gene>
    <name evidence="7" type="ORF">NBR_LOCUS3128</name>
</gene>
<dbReference type="EMBL" id="UYSL01004320">
    <property type="protein sequence ID" value="VDL66717.1"/>
    <property type="molecule type" value="Genomic_DNA"/>
</dbReference>
<evidence type="ECO:0000256" key="2">
    <source>
        <dbReference type="ARBA" id="ARBA00022801"/>
    </source>
</evidence>